<dbReference type="PANTHER" id="PTHR15907">
    <property type="entry name" value="DUF614 FAMILY PROTEIN-RELATED"/>
    <property type="match status" value="1"/>
</dbReference>
<feature type="transmembrane region" description="Helical" evidence="2">
    <location>
        <begin position="359"/>
        <end position="377"/>
    </location>
</feature>
<feature type="compositionally biased region" description="Polar residues" evidence="1">
    <location>
        <begin position="479"/>
        <end position="494"/>
    </location>
</feature>
<gene>
    <name evidence="3" type="ORF">ACHAWO_012414</name>
</gene>
<evidence type="ECO:0000256" key="1">
    <source>
        <dbReference type="SAM" id="MobiDB-lite"/>
    </source>
</evidence>
<feature type="region of interest" description="Disordered" evidence="1">
    <location>
        <begin position="475"/>
        <end position="494"/>
    </location>
</feature>
<comment type="caution">
    <text evidence="3">The sequence shown here is derived from an EMBL/GenBank/DDBJ whole genome shotgun (WGS) entry which is preliminary data.</text>
</comment>
<reference evidence="3 4" key="1">
    <citation type="submission" date="2024-10" db="EMBL/GenBank/DDBJ databases">
        <title>Updated reference genomes for cyclostephanoid diatoms.</title>
        <authorList>
            <person name="Roberts W.R."/>
            <person name="Alverson A.J."/>
        </authorList>
    </citation>
    <scope>NUCLEOTIDE SEQUENCE [LARGE SCALE GENOMIC DNA]</scope>
    <source>
        <strain evidence="3 4">AJA010-31</strain>
    </source>
</reference>
<dbReference type="Proteomes" id="UP001530400">
    <property type="component" value="Unassembled WGS sequence"/>
</dbReference>
<keyword evidence="4" id="KW-1185">Reference proteome</keyword>
<dbReference type="InterPro" id="IPR006461">
    <property type="entry name" value="PLAC_motif_containing"/>
</dbReference>
<sequence>MDVSKQMYEPVSTNGGLDESFIATATAVGTLYPTEARPYLEVVAPATLPEGYTFEAQSNGQPFRVTVPMGGVEEGQKFPVQVPSGSRVFPANRSSVPVGHWKDDLIACCGLGCCHPSLWMAYCCPMLLLGQVMTRLKLTWSAQEGGNPAQTSSTFRIIAFLWITWLSLRILPNYFTVAFTDEYGELNMTGGFVILFLSLLGMAISIFFFIITCKTRRHIREKYQIPEQQCHGSHAYLEVVAPATLPESVAIKGYTFEAQADGQPFTVTVPMGGVEEGQKFQVPVPSGSRVLPASSSSVPVGHWKDDLCACCGLGCFHPSLCMAYCCSMLLLAQVMTRLKLKWSAQEGGNVAQASSTFRILAFLWIAFIGLQITLQILKLRELNYEVEHGEPNATGAFMVLLLNLVVMAFSIFFLVIICKTRRHIREKYQIPEQQCHGCEDCCCSYWCTCCTISQMARHTGDYATHGSRWCSETGLPPSAHSSETELPTSVPSIV</sequence>
<organism evidence="3 4">
    <name type="scientific">Cyclotella atomus</name>
    <dbReference type="NCBI Taxonomy" id="382360"/>
    <lineage>
        <taxon>Eukaryota</taxon>
        <taxon>Sar</taxon>
        <taxon>Stramenopiles</taxon>
        <taxon>Ochrophyta</taxon>
        <taxon>Bacillariophyta</taxon>
        <taxon>Coscinodiscophyceae</taxon>
        <taxon>Thalassiosirophycidae</taxon>
        <taxon>Stephanodiscales</taxon>
        <taxon>Stephanodiscaceae</taxon>
        <taxon>Cyclotella</taxon>
    </lineage>
</organism>
<protein>
    <submittedName>
        <fullName evidence="3">Uncharacterized protein</fullName>
    </submittedName>
</protein>
<dbReference type="Pfam" id="PF04749">
    <property type="entry name" value="PLAC8"/>
    <property type="match status" value="1"/>
</dbReference>
<keyword evidence="2" id="KW-1133">Transmembrane helix</keyword>
<keyword evidence="2" id="KW-0812">Transmembrane</keyword>
<feature type="transmembrane region" description="Helical" evidence="2">
    <location>
        <begin position="397"/>
        <end position="418"/>
    </location>
</feature>
<accession>A0ABD3NMN5</accession>
<keyword evidence="2" id="KW-0472">Membrane</keyword>
<dbReference type="EMBL" id="JALLPJ020001071">
    <property type="protein sequence ID" value="KAL3776997.1"/>
    <property type="molecule type" value="Genomic_DNA"/>
</dbReference>
<name>A0ABD3NMN5_9STRA</name>
<feature type="transmembrane region" description="Helical" evidence="2">
    <location>
        <begin position="157"/>
        <end position="179"/>
    </location>
</feature>
<evidence type="ECO:0000256" key="2">
    <source>
        <dbReference type="SAM" id="Phobius"/>
    </source>
</evidence>
<evidence type="ECO:0000313" key="3">
    <source>
        <dbReference type="EMBL" id="KAL3776997.1"/>
    </source>
</evidence>
<dbReference type="AlphaFoldDB" id="A0ABD3NMN5"/>
<feature type="transmembrane region" description="Helical" evidence="2">
    <location>
        <begin position="191"/>
        <end position="213"/>
    </location>
</feature>
<evidence type="ECO:0000313" key="4">
    <source>
        <dbReference type="Proteomes" id="UP001530400"/>
    </source>
</evidence>
<proteinExistence type="predicted"/>
<dbReference type="NCBIfam" id="TIGR01571">
    <property type="entry name" value="A_thal_Cys_rich"/>
    <property type="match status" value="1"/>
</dbReference>